<dbReference type="Proteomes" id="UP001374584">
    <property type="component" value="Unassembled WGS sequence"/>
</dbReference>
<evidence type="ECO:0000313" key="2">
    <source>
        <dbReference type="Proteomes" id="UP001374584"/>
    </source>
</evidence>
<sequence length="465" mass="50466">MYGDVHASMQFEYNQPSGQTGKPTNIAVGEMPLSGNLIVTTRFGMGRTNSDGSARTHAGLDIVNTNGDHKLYAIADGTVIANDWLNGGGKVEELRQAIESGRSIALISNLELEDLPPTASDYQLATSVVTKRSGSKALTQEQKDAIIRVAKNIGANPNDLAAVISFETAGSFSTNARNPKGSATGLIQFMQYTDGTGQLYSLVMGVPSGGYTIARYPDVFRDNPAWDVNGDGVITGAEAVSGSQFKSHIRLDNQYYQAVQKLQDNPLSLNMKETDQKYIADTIKASNPAKSKDAAWNNSMSAVNSVYQICNKINAINSPMGGADALTAGSGYEFLIHPTTTLLSAKHDDIVEIVQGKIFFLAYNLLRLADGYDFFVQKDNEELETKHPMIAIYETLISPIDQNSTILFNEPHIETECTDVVIQMRPNEKLVSITGEGMSLGSIKLLETFVSLSYLYSDMAVEYSC</sequence>
<dbReference type="Gene3D" id="1.10.530.10">
    <property type="match status" value="1"/>
</dbReference>
<evidence type="ECO:0000313" key="1">
    <source>
        <dbReference type="EMBL" id="KAK7322220.1"/>
    </source>
</evidence>
<dbReference type="SUPFAM" id="SSF51261">
    <property type="entry name" value="Duplicated hybrid motif"/>
    <property type="match status" value="1"/>
</dbReference>
<dbReference type="SUPFAM" id="SSF53955">
    <property type="entry name" value="Lysozyme-like"/>
    <property type="match status" value="1"/>
</dbReference>
<proteinExistence type="predicted"/>
<dbReference type="InterPro" id="IPR023346">
    <property type="entry name" value="Lysozyme-like_dom_sf"/>
</dbReference>
<comment type="caution">
    <text evidence="1">The sequence shown here is derived from an EMBL/GenBank/DDBJ whole genome shotgun (WGS) entry which is preliminary data.</text>
</comment>
<organism evidence="1 2">
    <name type="scientific">Phaseolus coccineus</name>
    <name type="common">Scarlet runner bean</name>
    <name type="synonym">Phaseolus multiflorus</name>
    <dbReference type="NCBI Taxonomy" id="3886"/>
    <lineage>
        <taxon>Eukaryota</taxon>
        <taxon>Viridiplantae</taxon>
        <taxon>Streptophyta</taxon>
        <taxon>Embryophyta</taxon>
        <taxon>Tracheophyta</taxon>
        <taxon>Spermatophyta</taxon>
        <taxon>Magnoliopsida</taxon>
        <taxon>eudicotyledons</taxon>
        <taxon>Gunneridae</taxon>
        <taxon>Pentapetalae</taxon>
        <taxon>rosids</taxon>
        <taxon>fabids</taxon>
        <taxon>Fabales</taxon>
        <taxon>Fabaceae</taxon>
        <taxon>Papilionoideae</taxon>
        <taxon>50 kb inversion clade</taxon>
        <taxon>NPAAA clade</taxon>
        <taxon>indigoferoid/millettioid clade</taxon>
        <taxon>Phaseoleae</taxon>
        <taxon>Phaseolus</taxon>
    </lineage>
</organism>
<dbReference type="Gene3D" id="2.70.70.10">
    <property type="entry name" value="Glucose Permease (Domain IIA)"/>
    <property type="match status" value="1"/>
</dbReference>
<dbReference type="EMBL" id="JAYMYR010000164">
    <property type="protein sequence ID" value="KAK7322220.1"/>
    <property type="molecule type" value="Genomic_DNA"/>
</dbReference>
<gene>
    <name evidence="1" type="ORF">VNO80_34885</name>
</gene>
<name>A0AAN9Q2P9_PHACN</name>
<dbReference type="AlphaFoldDB" id="A0AAN9Q2P9"/>
<reference evidence="1 2" key="1">
    <citation type="submission" date="2024-01" db="EMBL/GenBank/DDBJ databases">
        <title>The genomes of 5 underutilized Papilionoideae crops provide insights into root nodulation and disease resistanc.</title>
        <authorList>
            <person name="Jiang F."/>
        </authorList>
    </citation>
    <scope>NUCLEOTIDE SEQUENCE [LARGE SCALE GENOMIC DNA]</scope>
    <source>
        <strain evidence="1">JINMINGXINNONG_FW02</strain>
        <tissue evidence="1">Leaves</tissue>
    </source>
</reference>
<accession>A0AAN9Q2P9</accession>
<protein>
    <submittedName>
        <fullName evidence="1">Uncharacterized protein</fullName>
    </submittedName>
</protein>
<keyword evidence="2" id="KW-1185">Reference proteome</keyword>
<dbReference type="InterPro" id="IPR011055">
    <property type="entry name" value="Dup_hybrid_motif"/>
</dbReference>